<dbReference type="PROSITE" id="PS50011">
    <property type="entry name" value="PROTEIN_KINASE_DOM"/>
    <property type="match status" value="1"/>
</dbReference>
<evidence type="ECO:0000259" key="4">
    <source>
        <dbReference type="PROSITE" id="PS50011"/>
    </source>
</evidence>
<evidence type="ECO:0008006" key="8">
    <source>
        <dbReference type="Google" id="ProtNLM"/>
    </source>
</evidence>
<proteinExistence type="predicted"/>
<dbReference type="GO" id="GO:0005524">
    <property type="term" value="F:ATP binding"/>
    <property type="evidence" value="ECO:0007669"/>
    <property type="project" value="InterPro"/>
</dbReference>
<dbReference type="OrthoDB" id="4062651at2759"/>
<feature type="compositionally biased region" description="Polar residues" evidence="3">
    <location>
        <begin position="636"/>
        <end position="657"/>
    </location>
</feature>
<feature type="region of interest" description="Disordered" evidence="3">
    <location>
        <begin position="1396"/>
        <end position="1433"/>
    </location>
</feature>
<dbReference type="InterPro" id="IPR013087">
    <property type="entry name" value="Znf_C2H2_type"/>
</dbReference>
<dbReference type="PROSITE" id="PS50157">
    <property type="entry name" value="ZINC_FINGER_C2H2_2"/>
    <property type="match status" value="1"/>
</dbReference>
<dbReference type="CDD" id="cd00180">
    <property type="entry name" value="PKc"/>
    <property type="match status" value="1"/>
</dbReference>
<sequence>MPQHQQQSLLKPAEDNTSTGFFFGDEGIDTTTGFSQQFDTMNPALLSTPQTSFDMQHTLVRACVEPVSSLRTDSDQAMDNTVGSATAWNGQLTPNSHHALNTFPPTPIQSFDSLYQPNFSTALGKRPLQLDAQDFPHAKRHETADFTLFSDLPSTTTTSSWGLETQSTPRSIEVGLSDEAADVCATWFNKYAVLPSDRHIDSLSQLTGESADAIRSWFGRLLKQGMGGSHGDSAYKSQTNLNIQQDTFWNDHFSTGVAQTSPPQLLLQQSQEDTTSPEAACSHENTTVVQPASTLRGSKKRCTPTEDRQLLSRDPNKIYQCTRKCGKRYGRKCDWKRQEEEAYPCKSWVCSLCTSEGVENVKPCFRKYHFVQHFRNIHPEINPAEYEEASVVSSETEFPRKCGFCRHRFVSRQERIDHIADHFKHGKCMLDWKEEADDDSGSDNTDDDDDRPSGDGFDGSAPSYQPPHSDPRGGAGSKYNGGGSDSSGSDDQPPHGGFFQFQLSQLHEGGSGSQPSCAEQHIKPADALQSDQQQRSSFRSSSGEQSSTGGSISSPFSKHVPAAGDNKDTLAGDALSRSLIDQSPRAATDATWLLEKPAFEQWRNASTSKTLWLHDQPGAGKSVLSAHIINHLQELGHNSSQDSSNDSKTITLEKPTSTNRTRLQILDDYRSPSPEVLQSTSATPAQKVPSTGVQSSQFASVLLESESKVTSPTHNMVIGESLIAQQALQSISPTSQSFLSVRLLGAGGFSTVDEVVHRDTNLRMGRKTLKNRDQTAIEEIRKEVNVLQKLRHPHVIRFLGAYSTGNKMSILLSPVADTTLALWLEQSSQEKPPGLTETVVKMFGCLASSVRYLHESRVRHMDIKPQNILVVTGDQEIPHVVLCDFGISSSSDVLDGQTKPLTRQYTAPEVFEGFTRKRAADIWSLGCVFAEMASVAFSQGNPPWLNFRKEFSGRTGKYYWQDVPALQGRLSAFLEDSSTSTEQTVLRTLKSMLSAEPSERPDGTALTMVFTPAPCCLSWPNDKATFPGPHEESGEVEMLICEDSVDCYTHSHVRGTTQETDIDFSTARGWLEECSHSHDACRQQALSGANVLPTRLVDVRPNRQETSYVRLVNSASLDSTTGKIDYVALSHVWGQDDVALSSSSLQDMLTDLPLQALPTAVNAAISTAQRLGYRYIWVDSLCVLQDSEDDKRRECAAMASVFRNAALTVVLDQMTTKLAGEDKPSVPSTSDKLDQALLLTPETRRVSTEDRLPASASLPAIDFATPGFAWDTRAWALQERLLSRRFLHLGEQMYWECNSLKASETFPRGLSPLVWEKVHSKNTEGRQQPRVSSRTTPTDTAALPSSHTHCADKSGGLDKKLRSVTPHHLRNCQWIKKEGDCIGDSMEAAQTTLKFGGRDAEASSSSLSGLQRGRTTRTPDQQRTPISTSSPRSRTLLNEHEIHHCDVHESAAQHASFVVDAAKTHGRHGDLKPANILWFQRESNESEDGPFDTLKLERARERVQSGIATEHHTHCTSTAVDGHSSPRFYCPTACTAAFTPKANLKRHEQSGIVPIDDDNTHMHDSPANAADDGLTTTTITTASSSSLVAAAANVKGIGGRKVGRKDISLSGQLDQHGMSHGYAENIITMEDRDACVKERSGNGDADEESSAGSAAGNIDTGSDGQLVVMKDRED</sequence>
<keyword evidence="1" id="KW-0677">Repeat</keyword>
<comment type="caution">
    <text evidence="6">The sequence shown here is derived from an EMBL/GenBank/DDBJ whole genome shotgun (WGS) entry which is preliminary data.</text>
</comment>
<feature type="region of interest" description="Disordered" evidence="3">
    <location>
        <begin position="1"/>
        <end position="24"/>
    </location>
</feature>
<feature type="compositionally biased region" description="Low complexity" evidence="3">
    <location>
        <begin position="529"/>
        <end position="557"/>
    </location>
</feature>
<dbReference type="SMART" id="SM00220">
    <property type="entry name" value="S_TKc"/>
    <property type="match status" value="1"/>
</dbReference>
<keyword evidence="2" id="KW-0479">Metal-binding</keyword>
<dbReference type="InterPro" id="IPR008271">
    <property type="entry name" value="Ser/Thr_kinase_AS"/>
</dbReference>
<dbReference type="PANTHER" id="PTHR33112">
    <property type="entry name" value="DOMAIN PROTEIN, PUTATIVE-RELATED"/>
    <property type="match status" value="1"/>
</dbReference>
<feature type="compositionally biased region" description="Polar residues" evidence="3">
    <location>
        <begin position="1325"/>
        <end position="1348"/>
    </location>
</feature>
<evidence type="ECO:0000256" key="2">
    <source>
        <dbReference type="PROSITE-ProRule" id="PRU00042"/>
    </source>
</evidence>
<dbReference type="InterPro" id="IPR010730">
    <property type="entry name" value="HET"/>
</dbReference>
<feature type="compositionally biased region" description="Polar residues" evidence="3">
    <location>
        <begin position="1"/>
        <end position="20"/>
    </location>
</feature>
<evidence type="ECO:0000256" key="3">
    <source>
        <dbReference type="SAM" id="MobiDB-lite"/>
    </source>
</evidence>
<feature type="compositionally biased region" description="Acidic residues" evidence="3">
    <location>
        <begin position="435"/>
        <end position="450"/>
    </location>
</feature>
<feature type="compositionally biased region" description="Gly residues" evidence="3">
    <location>
        <begin position="473"/>
        <end position="485"/>
    </location>
</feature>
<dbReference type="Gene3D" id="3.30.200.20">
    <property type="entry name" value="Phosphorylase Kinase, domain 1"/>
    <property type="match status" value="1"/>
</dbReference>
<feature type="domain" description="Protein kinase" evidence="4">
    <location>
        <begin position="738"/>
        <end position="1011"/>
    </location>
</feature>
<dbReference type="Proteomes" id="UP001140560">
    <property type="component" value="Unassembled WGS sequence"/>
</dbReference>
<accession>A0A9W8Y3P5</accession>
<dbReference type="SUPFAM" id="SSF56112">
    <property type="entry name" value="Protein kinase-like (PK-like)"/>
    <property type="match status" value="1"/>
</dbReference>
<dbReference type="Pfam" id="PF24883">
    <property type="entry name" value="NPHP3_N"/>
    <property type="match status" value="1"/>
</dbReference>
<dbReference type="Pfam" id="PF06985">
    <property type="entry name" value="HET"/>
    <property type="match status" value="1"/>
</dbReference>
<dbReference type="InterPro" id="IPR056884">
    <property type="entry name" value="NPHP3-like_N"/>
</dbReference>
<feature type="region of interest" description="Disordered" evidence="3">
    <location>
        <begin position="1320"/>
        <end position="1362"/>
    </location>
</feature>
<dbReference type="EMBL" id="JAPEUY010000014">
    <property type="protein sequence ID" value="KAJ4366322.1"/>
    <property type="molecule type" value="Genomic_DNA"/>
</dbReference>
<dbReference type="PROSITE" id="PS00108">
    <property type="entry name" value="PROTEIN_KINASE_ST"/>
    <property type="match status" value="1"/>
</dbReference>
<dbReference type="Pfam" id="PF00069">
    <property type="entry name" value="Pkinase"/>
    <property type="match status" value="1"/>
</dbReference>
<gene>
    <name evidence="6" type="ORF">N0V83_007958</name>
</gene>
<feature type="region of interest" description="Disordered" evidence="3">
    <location>
        <begin position="1637"/>
        <end position="1674"/>
    </location>
</feature>
<feature type="region of interest" description="Disordered" evidence="3">
    <location>
        <begin position="635"/>
        <end position="657"/>
    </location>
</feature>
<feature type="compositionally biased region" description="Basic and acidic residues" evidence="3">
    <location>
        <begin position="1349"/>
        <end position="1361"/>
    </location>
</feature>
<feature type="region of interest" description="Disordered" evidence="3">
    <location>
        <begin position="527"/>
        <end position="569"/>
    </location>
</feature>
<protein>
    <recommendedName>
        <fullName evidence="8">Protein kinase domain-containing protein</fullName>
    </recommendedName>
</protein>
<dbReference type="PANTHER" id="PTHR33112:SF16">
    <property type="entry name" value="HETEROKARYON INCOMPATIBILITY DOMAIN-CONTAINING PROTEIN"/>
    <property type="match status" value="1"/>
</dbReference>
<evidence type="ECO:0000313" key="6">
    <source>
        <dbReference type="EMBL" id="KAJ4366322.1"/>
    </source>
</evidence>
<dbReference type="GO" id="GO:0004672">
    <property type="term" value="F:protein kinase activity"/>
    <property type="evidence" value="ECO:0007669"/>
    <property type="project" value="InterPro"/>
</dbReference>
<keyword evidence="2" id="KW-0863">Zinc-finger</keyword>
<organism evidence="6 7">
    <name type="scientific">Neocucurbitaria cava</name>
    <dbReference type="NCBI Taxonomy" id="798079"/>
    <lineage>
        <taxon>Eukaryota</taxon>
        <taxon>Fungi</taxon>
        <taxon>Dikarya</taxon>
        <taxon>Ascomycota</taxon>
        <taxon>Pezizomycotina</taxon>
        <taxon>Dothideomycetes</taxon>
        <taxon>Pleosporomycetidae</taxon>
        <taxon>Pleosporales</taxon>
        <taxon>Pleosporineae</taxon>
        <taxon>Cucurbitariaceae</taxon>
        <taxon>Neocucurbitaria</taxon>
    </lineage>
</organism>
<feature type="region of interest" description="Disordered" evidence="3">
    <location>
        <begin position="435"/>
        <end position="499"/>
    </location>
</feature>
<keyword evidence="2" id="KW-0862">Zinc</keyword>
<feature type="domain" description="C2H2-type" evidence="5">
    <location>
        <begin position="1528"/>
        <end position="1566"/>
    </location>
</feature>
<dbReference type="GO" id="GO:0008270">
    <property type="term" value="F:zinc ion binding"/>
    <property type="evidence" value="ECO:0007669"/>
    <property type="project" value="UniProtKB-KW"/>
</dbReference>
<keyword evidence="7" id="KW-1185">Reference proteome</keyword>
<evidence type="ECO:0000259" key="5">
    <source>
        <dbReference type="PROSITE" id="PS50157"/>
    </source>
</evidence>
<name>A0A9W8Y3P5_9PLEO</name>
<dbReference type="Gene3D" id="1.10.510.10">
    <property type="entry name" value="Transferase(Phosphotransferase) domain 1"/>
    <property type="match status" value="1"/>
</dbReference>
<dbReference type="InterPro" id="IPR011009">
    <property type="entry name" value="Kinase-like_dom_sf"/>
</dbReference>
<evidence type="ECO:0000256" key="1">
    <source>
        <dbReference type="ARBA" id="ARBA00022737"/>
    </source>
</evidence>
<reference evidence="6" key="1">
    <citation type="submission" date="2022-10" db="EMBL/GenBank/DDBJ databases">
        <title>Tapping the CABI collections for fungal endophytes: first genome assemblies for Collariella, Neodidymelliopsis, Ascochyta clinopodiicola, Didymella pomorum, Didymosphaeria variabile, Neocosmospora piperis and Neocucurbitaria cava.</title>
        <authorList>
            <person name="Hill R."/>
        </authorList>
    </citation>
    <scope>NUCLEOTIDE SEQUENCE</scope>
    <source>
        <strain evidence="6">IMI 356814</strain>
    </source>
</reference>
<evidence type="ECO:0000313" key="7">
    <source>
        <dbReference type="Proteomes" id="UP001140560"/>
    </source>
</evidence>
<feature type="compositionally biased region" description="Low complexity" evidence="3">
    <location>
        <begin position="1403"/>
        <end position="1433"/>
    </location>
</feature>
<dbReference type="InterPro" id="IPR000719">
    <property type="entry name" value="Prot_kinase_dom"/>
</dbReference>